<keyword evidence="13" id="KW-1185">Reference proteome</keyword>
<name>A0A401NKP8_SCYTO</name>
<proteinExistence type="predicted"/>
<dbReference type="GO" id="GO:0000978">
    <property type="term" value="F:RNA polymerase II cis-regulatory region sequence-specific DNA binding"/>
    <property type="evidence" value="ECO:0007669"/>
    <property type="project" value="TreeGrafter"/>
</dbReference>
<dbReference type="PROSITE" id="PS50157">
    <property type="entry name" value="ZINC_FINGER_C2H2_2"/>
    <property type="match status" value="1"/>
</dbReference>
<evidence type="ECO:0000313" key="12">
    <source>
        <dbReference type="EMBL" id="GCB61453.1"/>
    </source>
</evidence>
<keyword evidence="2" id="KW-0479">Metal-binding</keyword>
<accession>A0A401NKP8</accession>
<evidence type="ECO:0000256" key="5">
    <source>
        <dbReference type="ARBA" id="ARBA00023015"/>
    </source>
</evidence>
<feature type="domain" description="C2H2-type" evidence="11">
    <location>
        <begin position="280"/>
        <end position="310"/>
    </location>
</feature>
<dbReference type="PANTHER" id="PTHR13006">
    <property type="entry name" value="PAPILLOMAVIRUS REGULATORY FACTOR PRF-1"/>
    <property type="match status" value="1"/>
</dbReference>
<keyword evidence="7" id="KW-0804">Transcription</keyword>
<dbReference type="Proteomes" id="UP000288216">
    <property type="component" value="Unassembled WGS sequence"/>
</dbReference>
<evidence type="ECO:0000256" key="7">
    <source>
        <dbReference type="ARBA" id="ARBA00023163"/>
    </source>
</evidence>
<keyword evidence="4" id="KW-0862">Zinc</keyword>
<feature type="region of interest" description="Disordered" evidence="10">
    <location>
        <begin position="182"/>
        <end position="268"/>
    </location>
</feature>
<evidence type="ECO:0000256" key="8">
    <source>
        <dbReference type="ARBA" id="ARBA00023242"/>
    </source>
</evidence>
<gene>
    <name evidence="12" type="ORF">scyTo_0007055</name>
</gene>
<dbReference type="GO" id="GO:0008270">
    <property type="term" value="F:zinc ion binding"/>
    <property type="evidence" value="ECO:0007669"/>
    <property type="project" value="UniProtKB-KW"/>
</dbReference>
<evidence type="ECO:0000256" key="6">
    <source>
        <dbReference type="ARBA" id="ARBA00023125"/>
    </source>
</evidence>
<dbReference type="GO" id="GO:0005634">
    <property type="term" value="C:nucleus"/>
    <property type="evidence" value="ECO:0007669"/>
    <property type="project" value="UniProtKB-SubCell"/>
</dbReference>
<evidence type="ECO:0000256" key="1">
    <source>
        <dbReference type="ARBA" id="ARBA00004123"/>
    </source>
</evidence>
<protein>
    <recommendedName>
        <fullName evidence="11">C2H2-type domain-containing protein</fullName>
    </recommendedName>
</protein>
<evidence type="ECO:0000259" key="11">
    <source>
        <dbReference type="PROSITE" id="PS50157"/>
    </source>
</evidence>
<dbReference type="OrthoDB" id="5950721at2759"/>
<dbReference type="Pfam" id="PF15997">
    <property type="entry name" value="DUF4772"/>
    <property type="match status" value="1"/>
</dbReference>
<evidence type="ECO:0000256" key="10">
    <source>
        <dbReference type="SAM" id="MobiDB-lite"/>
    </source>
</evidence>
<keyword evidence="8" id="KW-0539">Nucleus</keyword>
<feature type="compositionally biased region" description="Polar residues" evidence="10">
    <location>
        <begin position="207"/>
        <end position="220"/>
    </location>
</feature>
<keyword evidence="3 9" id="KW-0863">Zinc-finger</keyword>
<evidence type="ECO:0000256" key="3">
    <source>
        <dbReference type="ARBA" id="ARBA00022771"/>
    </source>
</evidence>
<dbReference type="GO" id="GO:0003700">
    <property type="term" value="F:DNA-binding transcription factor activity"/>
    <property type="evidence" value="ECO:0007669"/>
    <property type="project" value="TreeGrafter"/>
</dbReference>
<dbReference type="InterPro" id="IPR031940">
    <property type="entry name" value="DUF4772"/>
</dbReference>
<comment type="subcellular location">
    <subcellularLocation>
        <location evidence="1">Nucleus</location>
    </subcellularLocation>
</comment>
<dbReference type="EMBL" id="BFAA01002484">
    <property type="protein sequence ID" value="GCB61453.1"/>
    <property type="molecule type" value="Genomic_DNA"/>
</dbReference>
<dbReference type="InterPro" id="IPR013087">
    <property type="entry name" value="Znf_C2H2_type"/>
</dbReference>
<dbReference type="AlphaFoldDB" id="A0A401NKP8"/>
<evidence type="ECO:0000313" key="13">
    <source>
        <dbReference type="Proteomes" id="UP000288216"/>
    </source>
</evidence>
<keyword evidence="5" id="KW-0805">Transcription regulation</keyword>
<sequence>MSSKRLTKKCKVVGTKVCAPSSAGEVRTSGVIQACKNDPAGSNVYTIMLDDGSLREYAEEEIFCIDVKASGKGKSRYNQKMLLNCKGGESALQEREGNDVPLRSPEPRGLTARRAEDRYLENKCNRTHQVENEPAIRPLGSVSEHKRLLTSASIDVPQRKPSEEADMDEVMAAAVLTSLSTSPLVRSPPSGTHILDNCKVSKEGPTLSASYGSSTTSGNWSWDIPSDHSNPSTPSPPLPGDSSKPLSGQSDDGIDEPEASHFLFEEPAPRKRKNSMKVMFKCLWKNCGKVLSTSSGIQKHVRTLHLGHNGDSDHCDGEEDFYYSEIDVDVDSLTDGLSSLTPMSPTTTMPPAFPNVDSGCSDPALVKNEETLVTPLSQSAPTNLYHVRTDHAYQATAPMSIPVSSKFLPNGTGFSISLQSPPIIFKGSQDPLAQIRPISIVEKRQISHPSLKVHTSLVSSPKPGTGTRKPRGEGKKCRKVYGMENRDMWCTACRWKKACQRFVD</sequence>
<keyword evidence="6" id="KW-0238">DNA-binding</keyword>
<organism evidence="12 13">
    <name type="scientific">Scyliorhinus torazame</name>
    <name type="common">Cloudy catshark</name>
    <name type="synonym">Catulus torazame</name>
    <dbReference type="NCBI Taxonomy" id="75743"/>
    <lineage>
        <taxon>Eukaryota</taxon>
        <taxon>Metazoa</taxon>
        <taxon>Chordata</taxon>
        <taxon>Craniata</taxon>
        <taxon>Vertebrata</taxon>
        <taxon>Chondrichthyes</taxon>
        <taxon>Elasmobranchii</taxon>
        <taxon>Galeomorphii</taxon>
        <taxon>Galeoidea</taxon>
        <taxon>Carcharhiniformes</taxon>
        <taxon>Scyliorhinidae</taxon>
        <taxon>Scyliorhinus</taxon>
    </lineage>
</organism>
<dbReference type="SMART" id="SM01366">
    <property type="entry name" value="c-clamp"/>
    <property type="match status" value="1"/>
</dbReference>
<evidence type="ECO:0000256" key="4">
    <source>
        <dbReference type="ARBA" id="ARBA00022833"/>
    </source>
</evidence>
<dbReference type="InterPro" id="IPR052253">
    <property type="entry name" value="CR1/CR2-DNA-binding_regulator"/>
</dbReference>
<dbReference type="PROSITE" id="PS00028">
    <property type="entry name" value="ZINC_FINGER_C2H2_1"/>
    <property type="match status" value="1"/>
</dbReference>
<comment type="caution">
    <text evidence="12">The sequence shown here is derived from an EMBL/GenBank/DDBJ whole genome shotgun (WGS) entry which is preliminary data.</text>
</comment>
<dbReference type="STRING" id="75743.A0A401NKP8"/>
<dbReference type="PANTHER" id="PTHR13006:SF8">
    <property type="entry name" value="SLC2A4 REGULATOR"/>
    <property type="match status" value="1"/>
</dbReference>
<evidence type="ECO:0000256" key="9">
    <source>
        <dbReference type="PROSITE-ProRule" id="PRU00042"/>
    </source>
</evidence>
<feature type="region of interest" description="Disordered" evidence="10">
    <location>
        <begin position="455"/>
        <end position="474"/>
    </location>
</feature>
<dbReference type="OMA" id="IFKGAPG"/>
<reference evidence="12 13" key="1">
    <citation type="journal article" date="2018" name="Nat. Ecol. Evol.">
        <title>Shark genomes provide insights into elasmobranch evolution and the origin of vertebrates.</title>
        <authorList>
            <person name="Hara Y"/>
            <person name="Yamaguchi K"/>
            <person name="Onimaru K"/>
            <person name="Kadota M"/>
            <person name="Koyanagi M"/>
            <person name="Keeley SD"/>
            <person name="Tatsumi K"/>
            <person name="Tanaka K"/>
            <person name="Motone F"/>
            <person name="Kageyama Y"/>
            <person name="Nozu R"/>
            <person name="Adachi N"/>
            <person name="Nishimura O"/>
            <person name="Nakagawa R"/>
            <person name="Tanegashima C"/>
            <person name="Kiyatake I"/>
            <person name="Matsumoto R"/>
            <person name="Murakumo K"/>
            <person name="Nishida K"/>
            <person name="Terakita A"/>
            <person name="Kuratani S"/>
            <person name="Sato K"/>
            <person name="Hyodo S Kuraku.S."/>
        </authorList>
    </citation>
    <scope>NUCLEOTIDE SEQUENCE [LARGE SCALE GENOMIC DNA]</scope>
</reference>
<dbReference type="GO" id="GO:0006357">
    <property type="term" value="P:regulation of transcription by RNA polymerase II"/>
    <property type="evidence" value="ECO:0007669"/>
    <property type="project" value="TreeGrafter"/>
</dbReference>
<evidence type="ECO:0000256" key="2">
    <source>
        <dbReference type="ARBA" id="ARBA00022723"/>
    </source>
</evidence>